<evidence type="ECO:0000313" key="13">
    <source>
        <dbReference type="EMBL" id="CAK7916190.1"/>
    </source>
</evidence>
<dbReference type="PANTHER" id="PTHR22763">
    <property type="entry name" value="RING ZINC FINGER PROTEIN"/>
    <property type="match status" value="1"/>
</dbReference>
<feature type="transmembrane region" description="Helical" evidence="11">
    <location>
        <begin position="188"/>
        <end position="210"/>
    </location>
</feature>
<dbReference type="InterPro" id="IPR013083">
    <property type="entry name" value="Znf_RING/FYVE/PHD"/>
</dbReference>
<keyword evidence="7" id="KW-0862">Zinc</keyword>
<dbReference type="Pfam" id="PF13639">
    <property type="entry name" value="zf-RING_2"/>
    <property type="match status" value="1"/>
</dbReference>
<proteinExistence type="predicted"/>
<dbReference type="SUPFAM" id="SSF57850">
    <property type="entry name" value="RING/U-box"/>
    <property type="match status" value="1"/>
</dbReference>
<dbReference type="Proteomes" id="UP001497600">
    <property type="component" value="Chromosome G"/>
</dbReference>
<gene>
    <name evidence="13" type="ORF">CAAN4_G02740</name>
</gene>
<feature type="domain" description="RING-type" evidence="12">
    <location>
        <begin position="312"/>
        <end position="353"/>
    </location>
</feature>
<evidence type="ECO:0000256" key="5">
    <source>
        <dbReference type="ARBA" id="ARBA00022723"/>
    </source>
</evidence>
<evidence type="ECO:0000256" key="7">
    <source>
        <dbReference type="ARBA" id="ARBA00022833"/>
    </source>
</evidence>
<keyword evidence="9 11" id="KW-0472">Membrane</keyword>
<sequence length="356" mass="40966">MDVRKKLRFSAAGAFLGIGLFKLDIRSGFDIRSNYPIHFKVAHFLAFIIFVACNCIKWLVFGSLSHTEVSNLKNKVSYTIWEFSVGFLIFLHTSPSGILVGLQVAQPHLLKYAGLFLCVLLLKCFHYLCVDRAQVVFHQPSQRSSHPSGRHLCLRLSIGLALVNLVDVLLIHRFFYELYYNSAGARSNILMAIFGFEILSIFPIIVWTTVRFALDYYESKHWVSATWLDKKSKILKVGEFLANFVRFSMTCVFAAVFLYMFTFPLHILPSSYLTFRVLLLKTRSLIDYYKSQMRLKRLTTPVSTSDLSDETCIICFDDLSDLSQVRNLKCHHSFHLTCLKTWLDCSTRCPICRKVT</sequence>
<keyword evidence="3" id="KW-0808">Transferase</keyword>
<evidence type="ECO:0000256" key="1">
    <source>
        <dbReference type="ARBA" id="ARBA00004127"/>
    </source>
</evidence>
<dbReference type="InterPro" id="IPR057992">
    <property type="entry name" value="TPR_SYVN1_N"/>
</dbReference>
<dbReference type="PROSITE" id="PS50089">
    <property type="entry name" value="ZF_RING_2"/>
    <property type="match status" value="1"/>
</dbReference>
<dbReference type="EMBL" id="OZ004259">
    <property type="protein sequence ID" value="CAK7916190.1"/>
    <property type="molecule type" value="Genomic_DNA"/>
</dbReference>
<evidence type="ECO:0000256" key="4">
    <source>
        <dbReference type="ARBA" id="ARBA00022692"/>
    </source>
</evidence>
<evidence type="ECO:0000256" key="10">
    <source>
        <dbReference type="PROSITE-ProRule" id="PRU00175"/>
    </source>
</evidence>
<feature type="transmembrane region" description="Helical" evidence="11">
    <location>
        <begin position="112"/>
        <end position="131"/>
    </location>
</feature>
<evidence type="ECO:0000256" key="6">
    <source>
        <dbReference type="ARBA" id="ARBA00022771"/>
    </source>
</evidence>
<evidence type="ECO:0000259" key="12">
    <source>
        <dbReference type="PROSITE" id="PS50089"/>
    </source>
</evidence>
<organism evidence="13 14">
    <name type="scientific">[Candida] anglica</name>
    <dbReference type="NCBI Taxonomy" id="148631"/>
    <lineage>
        <taxon>Eukaryota</taxon>
        <taxon>Fungi</taxon>
        <taxon>Dikarya</taxon>
        <taxon>Ascomycota</taxon>
        <taxon>Saccharomycotina</taxon>
        <taxon>Pichiomycetes</taxon>
        <taxon>Debaryomycetaceae</taxon>
        <taxon>Kurtzmaniella</taxon>
    </lineage>
</organism>
<keyword evidence="14" id="KW-1185">Reference proteome</keyword>
<keyword evidence="4 11" id="KW-0812">Transmembrane</keyword>
<dbReference type="Pfam" id="PF25563">
    <property type="entry name" value="TPR_SYVN1_N"/>
    <property type="match status" value="1"/>
</dbReference>
<dbReference type="SMART" id="SM00184">
    <property type="entry name" value="RING"/>
    <property type="match status" value="1"/>
</dbReference>
<dbReference type="InterPro" id="IPR050731">
    <property type="entry name" value="HRD1_E3_ubiq-ligases"/>
</dbReference>
<feature type="transmembrane region" description="Helical" evidence="11">
    <location>
        <begin position="80"/>
        <end position="100"/>
    </location>
</feature>
<dbReference type="InterPro" id="IPR001841">
    <property type="entry name" value="Znf_RING"/>
</dbReference>
<comment type="pathway">
    <text evidence="2">Protein modification; protein ubiquitination.</text>
</comment>
<feature type="transmembrane region" description="Helical" evidence="11">
    <location>
        <begin position="37"/>
        <end position="60"/>
    </location>
</feature>
<evidence type="ECO:0000256" key="2">
    <source>
        <dbReference type="ARBA" id="ARBA00004906"/>
    </source>
</evidence>
<keyword evidence="5" id="KW-0479">Metal-binding</keyword>
<keyword evidence="8 11" id="KW-1133">Transmembrane helix</keyword>
<dbReference type="Gene3D" id="3.30.40.10">
    <property type="entry name" value="Zinc/RING finger domain, C3HC4 (zinc finger)"/>
    <property type="match status" value="1"/>
</dbReference>
<evidence type="ECO:0000256" key="9">
    <source>
        <dbReference type="ARBA" id="ARBA00023136"/>
    </source>
</evidence>
<evidence type="ECO:0000256" key="11">
    <source>
        <dbReference type="SAM" id="Phobius"/>
    </source>
</evidence>
<evidence type="ECO:0000313" key="14">
    <source>
        <dbReference type="Proteomes" id="UP001497600"/>
    </source>
</evidence>
<accession>A0ABP0EGS0</accession>
<reference evidence="13 14" key="1">
    <citation type="submission" date="2024-01" db="EMBL/GenBank/DDBJ databases">
        <authorList>
            <consortium name="Genoscope - CEA"/>
            <person name="William W."/>
        </authorList>
    </citation>
    <scope>NUCLEOTIDE SEQUENCE [LARGE SCALE GENOMIC DNA]</scope>
    <source>
        <strain evidence="13 14">29B2s-10</strain>
    </source>
</reference>
<protein>
    <recommendedName>
        <fullName evidence="12">RING-type domain-containing protein</fullName>
    </recommendedName>
</protein>
<comment type="subcellular location">
    <subcellularLocation>
        <location evidence="1">Endomembrane system</location>
        <topology evidence="1">Multi-pass membrane protein</topology>
    </subcellularLocation>
</comment>
<evidence type="ECO:0000256" key="8">
    <source>
        <dbReference type="ARBA" id="ARBA00022989"/>
    </source>
</evidence>
<keyword evidence="6 10" id="KW-0863">Zinc-finger</keyword>
<name>A0ABP0EGS0_9ASCO</name>
<evidence type="ECO:0000256" key="3">
    <source>
        <dbReference type="ARBA" id="ARBA00022679"/>
    </source>
</evidence>
<feature type="transmembrane region" description="Helical" evidence="11">
    <location>
        <begin position="152"/>
        <end position="176"/>
    </location>
</feature>